<dbReference type="Proteomes" id="UP001595945">
    <property type="component" value="Unassembled WGS sequence"/>
</dbReference>
<evidence type="ECO:0008006" key="3">
    <source>
        <dbReference type="Google" id="ProtNLM"/>
    </source>
</evidence>
<accession>A0ABD5Q141</accession>
<proteinExistence type="predicted"/>
<evidence type="ECO:0000313" key="2">
    <source>
        <dbReference type="Proteomes" id="UP001595945"/>
    </source>
</evidence>
<dbReference type="RefSeq" id="WP_254269780.1">
    <property type="nucleotide sequence ID" value="NZ_CP100400.1"/>
</dbReference>
<organism evidence="1 2">
    <name type="scientific">Halorussus aquaticus</name>
    <dbReference type="NCBI Taxonomy" id="2953748"/>
    <lineage>
        <taxon>Archaea</taxon>
        <taxon>Methanobacteriati</taxon>
        <taxon>Methanobacteriota</taxon>
        <taxon>Stenosarchaea group</taxon>
        <taxon>Halobacteria</taxon>
        <taxon>Halobacteriales</taxon>
        <taxon>Haladaptataceae</taxon>
        <taxon>Halorussus</taxon>
    </lineage>
</organism>
<dbReference type="GeneID" id="73044833"/>
<gene>
    <name evidence="1" type="ORF">ACFO9K_09410</name>
</gene>
<keyword evidence="2" id="KW-1185">Reference proteome</keyword>
<reference evidence="1 2" key="1">
    <citation type="journal article" date="2019" name="Int. J. Syst. Evol. Microbiol.">
        <title>The Global Catalogue of Microorganisms (GCM) 10K type strain sequencing project: providing services to taxonomists for standard genome sequencing and annotation.</title>
        <authorList>
            <consortium name="The Broad Institute Genomics Platform"/>
            <consortium name="The Broad Institute Genome Sequencing Center for Infectious Disease"/>
            <person name="Wu L."/>
            <person name="Ma J."/>
        </authorList>
    </citation>
    <scope>NUCLEOTIDE SEQUENCE [LARGE SCALE GENOMIC DNA]</scope>
    <source>
        <strain evidence="1 2">XZYJ18</strain>
    </source>
</reference>
<comment type="caution">
    <text evidence="1">The sequence shown here is derived from an EMBL/GenBank/DDBJ whole genome shotgun (WGS) entry which is preliminary data.</text>
</comment>
<name>A0ABD5Q141_9EURY</name>
<protein>
    <recommendedName>
        <fullName evidence="3">AAA domain-containing protein</fullName>
    </recommendedName>
</protein>
<dbReference type="AlphaFoldDB" id="A0ABD5Q141"/>
<sequence>MVIDEASTHFDARTYRHEVATQWTPLAKRFAKIGVDVCGLICHSGKDLHPEAKRLSTMPYFKREKKVVDFFERWPADADMPADSLFGGSVENLEPTGTEYDPNDAAPWSWDLESDLFSLDLNWSQLLHRISS</sequence>
<dbReference type="EMBL" id="JBHSHT010000001">
    <property type="protein sequence ID" value="MFC4824482.1"/>
    <property type="molecule type" value="Genomic_DNA"/>
</dbReference>
<evidence type="ECO:0000313" key="1">
    <source>
        <dbReference type="EMBL" id="MFC4824482.1"/>
    </source>
</evidence>